<dbReference type="Proteomes" id="UP000663851">
    <property type="component" value="Unassembled WGS sequence"/>
</dbReference>
<name>A0A817TRM9_9BILA</name>
<evidence type="ECO:0000313" key="2">
    <source>
        <dbReference type="EMBL" id="CAF3321716.1"/>
    </source>
</evidence>
<dbReference type="Proteomes" id="UP000663869">
    <property type="component" value="Unassembled WGS sequence"/>
</dbReference>
<dbReference type="AlphaFoldDB" id="A0A817TRM9"/>
<organism evidence="2 4">
    <name type="scientific">Rotaria socialis</name>
    <dbReference type="NCBI Taxonomy" id="392032"/>
    <lineage>
        <taxon>Eukaryota</taxon>
        <taxon>Metazoa</taxon>
        <taxon>Spiralia</taxon>
        <taxon>Gnathifera</taxon>
        <taxon>Rotifera</taxon>
        <taxon>Eurotatoria</taxon>
        <taxon>Bdelloidea</taxon>
        <taxon>Philodinida</taxon>
        <taxon>Philodinidae</taxon>
        <taxon>Rotaria</taxon>
    </lineage>
</organism>
<accession>A0A817TRM9</accession>
<evidence type="ECO:0000313" key="3">
    <source>
        <dbReference type="EMBL" id="CAF4576588.1"/>
    </source>
</evidence>
<protein>
    <submittedName>
        <fullName evidence="2">Uncharacterized protein</fullName>
    </submittedName>
</protein>
<sequence>MKSAVISSLFFFKLTLQNKLSIYDGINSSNGLASSISIERRNIQPKISVVVKKDTRSPAQILTLSGSTVQLPIINKLVSAAKLASQPTITTASSSSSTTTNSIQQNEKDNSNCYSVKRLKTSDELVAV</sequence>
<evidence type="ECO:0000256" key="1">
    <source>
        <dbReference type="SAM" id="MobiDB-lite"/>
    </source>
</evidence>
<feature type="region of interest" description="Disordered" evidence="1">
    <location>
        <begin position="84"/>
        <end position="109"/>
    </location>
</feature>
<reference evidence="2" key="1">
    <citation type="submission" date="2021-02" db="EMBL/GenBank/DDBJ databases">
        <authorList>
            <person name="Nowell W R."/>
        </authorList>
    </citation>
    <scope>NUCLEOTIDE SEQUENCE</scope>
</reference>
<proteinExistence type="predicted"/>
<dbReference type="EMBL" id="CAJOBO010007704">
    <property type="protein sequence ID" value="CAF4576588.1"/>
    <property type="molecule type" value="Genomic_DNA"/>
</dbReference>
<dbReference type="EMBL" id="CAJNYU010000031">
    <property type="protein sequence ID" value="CAF3321716.1"/>
    <property type="molecule type" value="Genomic_DNA"/>
</dbReference>
<gene>
    <name evidence="2" type="ORF">FME351_LOCUS1439</name>
    <name evidence="3" type="ORF">HFQ381_LOCUS32307</name>
</gene>
<feature type="compositionally biased region" description="Low complexity" evidence="1">
    <location>
        <begin position="84"/>
        <end position="105"/>
    </location>
</feature>
<comment type="caution">
    <text evidence="2">The sequence shown here is derived from an EMBL/GenBank/DDBJ whole genome shotgun (WGS) entry which is preliminary data.</text>
</comment>
<evidence type="ECO:0000313" key="4">
    <source>
        <dbReference type="Proteomes" id="UP000663869"/>
    </source>
</evidence>